<evidence type="ECO:0000313" key="3">
    <source>
        <dbReference type="Proteomes" id="UP000032487"/>
    </source>
</evidence>
<proteinExistence type="predicted"/>
<dbReference type="EMBL" id="JYHV01000038">
    <property type="protein sequence ID" value="KJH79163.1"/>
    <property type="molecule type" value="Genomic_DNA"/>
</dbReference>
<evidence type="ECO:0000313" key="2">
    <source>
        <dbReference type="EMBL" id="KJH79163.1"/>
    </source>
</evidence>
<feature type="signal peptide" evidence="1">
    <location>
        <begin position="1"/>
        <end position="25"/>
    </location>
</feature>
<keyword evidence="1" id="KW-0732">Signal</keyword>
<evidence type="ECO:0000256" key="1">
    <source>
        <dbReference type="SAM" id="SignalP"/>
    </source>
</evidence>
<name>A0A0D9ADP8_STUST</name>
<dbReference type="AlphaFoldDB" id="A0A0D9ADP8"/>
<sequence length="243" mass="27047">MRTALGRLLGLIMLATVLSACGSMASLTADSFTFEGQLPADFSMRAQAHYGISNGCKGRSQARSFESGFQSTSQQYRFSIPVSYRDGLCEMQLARVGLYIHGRYGDKEWQRTYDNGGLVLVDTLPQGAPAFDSDGHLSKTAECTWLFQLSKAHARRGQISKLLSCKGAGAYLLRDELPGKTVRLDVRANPKEEPSYDRRWINTDSGWRPCVDTDVSERCQTPPVFQTFKMNGQECTVYPNCKE</sequence>
<dbReference type="Proteomes" id="UP000032487">
    <property type="component" value="Unassembled WGS sequence"/>
</dbReference>
<protein>
    <recommendedName>
        <fullName evidence="4">Lipoprotein</fullName>
    </recommendedName>
</protein>
<dbReference type="RefSeq" id="WP_045164431.1">
    <property type="nucleotide sequence ID" value="NZ_JYHV01000038.1"/>
</dbReference>
<gene>
    <name evidence="2" type="ORF">UF78_22305</name>
</gene>
<reference evidence="2 3" key="1">
    <citation type="submission" date="2015-02" db="EMBL/GenBank/DDBJ databases">
        <title>Draft genome sequence of Pseudomonas stutzeri NT0128 isolated from wheat (Triticum turgidum) rhizosphere.</title>
        <authorList>
            <person name="Tovi N."/>
            <person name="Frenk S."/>
            <person name="Hadar Y."/>
            <person name="Minz D."/>
        </authorList>
    </citation>
    <scope>NUCLEOTIDE SEQUENCE [LARGE SCALE GENOMIC DNA]</scope>
    <source>
        <strain evidence="2 3">NT0128</strain>
    </source>
</reference>
<feature type="chain" id="PRO_5002337836" description="Lipoprotein" evidence="1">
    <location>
        <begin position="26"/>
        <end position="243"/>
    </location>
</feature>
<organism evidence="2 3">
    <name type="scientific">Stutzerimonas stutzeri</name>
    <name type="common">Pseudomonas stutzeri</name>
    <dbReference type="NCBI Taxonomy" id="316"/>
    <lineage>
        <taxon>Bacteria</taxon>
        <taxon>Pseudomonadati</taxon>
        <taxon>Pseudomonadota</taxon>
        <taxon>Gammaproteobacteria</taxon>
        <taxon>Pseudomonadales</taxon>
        <taxon>Pseudomonadaceae</taxon>
        <taxon>Stutzerimonas</taxon>
    </lineage>
</organism>
<comment type="caution">
    <text evidence="2">The sequence shown here is derived from an EMBL/GenBank/DDBJ whole genome shotgun (WGS) entry which is preliminary data.</text>
</comment>
<dbReference type="PROSITE" id="PS51257">
    <property type="entry name" value="PROKAR_LIPOPROTEIN"/>
    <property type="match status" value="1"/>
</dbReference>
<accession>A0A0D9ADP8</accession>
<evidence type="ECO:0008006" key="4">
    <source>
        <dbReference type="Google" id="ProtNLM"/>
    </source>
</evidence>
<dbReference type="PATRIC" id="fig|316.101.peg.3367"/>